<keyword evidence="1" id="KW-0472">Membrane</keyword>
<reference evidence="2 3" key="1">
    <citation type="submission" date="2019-08" db="EMBL/GenBank/DDBJ databases">
        <authorList>
            <person name="Peeters C."/>
        </authorList>
    </citation>
    <scope>NUCLEOTIDE SEQUENCE [LARGE SCALE GENOMIC DNA]</scope>
    <source>
        <strain evidence="2 3">LMG 31114</strain>
    </source>
</reference>
<organism evidence="2 3">
    <name type="scientific">Pandoraea pneumonica</name>
    <dbReference type="NCBI Taxonomy" id="2508299"/>
    <lineage>
        <taxon>Bacteria</taxon>
        <taxon>Pseudomonadati</taxon>
        <taxon>Pseudomonadota</taxon>
        <taxon>Betaproteobacteria</taxon>
        <taxon>Burkholderiales</taxon>
        <taxon>Burkholderiaceae</taxon>
        <taxon>Pandoraea</taxon>
    </lineage>
</organism>
<keyword evidence="3" id="KW-1185">Reference proteome</keyword>
<protein>
    <submittedName>
        <fullName evidence="2">Uncharacterized protein</fullName>
    </submittedName>
</protein>
<accession>A0A5E4TD65</accession>
<evidence type="ECO:0000313" key="2">
    <source>
        <dbReference type="EMBL" id="VVD86156.1"/>
    </source>
</evidence>
<sequence>MKTYFPRAGWYVALLLMAVVFWLAGWTQVLQSYVPALFSYVFSSIFMVVFPSWFYGKHRQSRTTFGVETTRFWLGAAVVGLGGAVASLLAGSTLGAQLGMFLAMWAGDSLLSVREVGYRAERSTANSD</sequence>
<dbReference type="AlphaFoldDB" id="A0A5E4TD65"/>
<dbReference type="RefSeq" id="WP_150678691.1">
    <property type="nucleotide sequence ID" value="NZ_CABPSK010000001.1"/>
</dbReference>
<gene>
    <name evidence="2" type="ORF">PPN31114_01411</name>
</gene>
<feature type="transmembrane region" description="Helical" evidence="1">
    <location>
        <begin position="72"/>
        <end position="90"/>
    </location>
</feature>
<evidence type="ECO:0000313" key="3">
    <source>
        <dbReference type="Proteomes" id="UP000366945"/>
    </source>
</evidence>
<dbReference type="GeneID" id="300403465"/>
<dbReference type="EMBL" id="CABPSK010000001">
    <property type="protein sequence ID" value="VVD86156.1"/>
    <property type="molecule type" value="Genomic_DNA"/>
</dbReference>
<keyword evidence="1" id="KW-1133">Transmembrane helix</keyword>
<name>A0A5E4TD65_9BURK</name>
<evidence type="ECO:0000256" key="1">
    <source>
        <dbReference type="SAM" id="Phobius"/>
    </source>
</evidence>
<dbReference type="OrthoDB" id="9955922at2"/>
<feature type="transmembrane region" description="Helical" evidence="1">
    <location>
        <begin position="37"/>
        <end position="56"/>
    </location>
</feature>
<proteinExistence type="predicted"/>
<keyword evidence="1" id="KW-0812">Transmembrane</keyword>
<dbReference type="Proteomes" id="UP000366945">
    <property type="component" value="Unassembled WGS sequence"/>
</dbReference>